<evidence type="ECO:0000256" key="1">
    <source>
        <dbReference type="SAM" id="MobiDB-lite"/>
    </source>
</evidence>
<dbReference type="PROSITE" id="PS50812">
    <property type="entry name" value="PWWP"/>
    <property type="match status" value="1"/>
</dbReference>
<dbReference type="Proteomes" id="UP001374579">
    <property type="component" value="Unassembled WGS sequence"/>
</dbReference>
<organism evidence="3 4">
    <name type="scientific">Littorina saxatilis</name>
    <dbReference type="NCBI Taxonomy" id="31220"/>
    <lineage>
        <taxon>Eukaryota</taxon>
        <taxon>Metazoa</taxon>
        <taxon>Spiralia</taxon>
        <taxon>Lophotrochozoa</taxon>
        <taxon>Mollusca</taxon>
        <taxon>Gastropoda</taxon>
        <taxon>Caenogastropoda</taxon>
        <taxon>Littorinimorpha</taxon>
        <taxon>Littorinoidea</taxon>
        <taxon>Littorinidae</taxon>
        <taxon>Littorina</taxon>
    </lineage>
</organism>
<dbReference type="EMBL" id="JBAMIC010000014">
    <property type="protein sequence ID" value="KAK7095942.1"/>
    <property type="molecule type" value="Genomic_DNA"/>
</dbReference>
<dbReference type="Gene3D" id="2.30.30.140">
    <property type="match status" value="1"/>
</dbReference>
<evidence type="ECO:0000313" key="3">
    <source>
        <dbReference type="EMBL" id="KAK7095942.1"/>
    </source>
</evidence>
<accession>A0AAN9G5S1</accession>
<feature type="region of interest" description="Disordered" evidence="1">
    <location>
        <begin position="96"/>
        <end position="131"/>
    </location>
</feature>
<sequence>MSKDGMLYQPGDKIFAKIKGYPHWPARIDELPDGAVKPPKGKFPIFFYGTHETAFLGPKDVYCYEKWKEKYAKSHKQSGFNDGLWEIENNPNIKFRGRKLDAGKPDAGNKAVGRTTKNSPSTSGQGLNRSFYLPLSDDEIRDSEDELQDEQPDDVNSQILEEIESVKEVPKDFFPSRKRNQQTDSTEFKTTVMDYTKEKKAGRANKAPEEPDLLWAKNLTHNINGSGRANKAPEEPDLLWAKNLTHNINGLKSERRRKFLRLDIEDLVNKVRREELAEVD</sequence>
<dbReference type="SMART" id="SM00293">
    <property type="entry name" value="PWWP"/>
    <property type="match status" value="1"/>
</dbReference>
<feature type="domain" description="PWWP" evidence="2">
    <location>
        <begin position="10"/>
        <end position="67"/>
    </location>
</feature>
<dbReference type="FunFam" id="2.30.30.140:FF:000017">
    <property type="entry name" value="hepatoma-derived growth factor isoform X1"/>
    <property type="match status" value="1"/>
</dbReference>
<dbReference type="InterPro" id="IPR000313">
    <property type="entry name" value="PWWP_dom"/>
</dbReference>
<protein>
    <recommendedName>
        <fullName evidence="2">PWWP domain-containing protein</fullName>
    </recommendedName>
</protein>
<evidence type="ECO:0000259" key="2">
    <source>
        <dbReference type="PROSITE" id="PS50812"/>
    </source>
</evidence>
<name>A0AAN9G5S1_9CAEN</name>
<dbReference type="PANTHER" id="PTHR12550">
    <property type="entry name" value="HEPATOMA-DERIVED GROWTH FACTOR-RELATED"/>
    <property type="match status" value="1"/>
</dbReference>
<comment type="caution">
    <text evidence="3">The sequence shown here is derived from an EMBL/GenBank/DDBJ whole genome shotgun (WGS) entry which is preliminary data.</text>
</comment>
<dbReference type="PANTHER" id="PTHR12550:SF70">
    <property type="entry name" value="JIL-1 ANCHORING AND STABILIZING PROTEIN, ISOFORM A"/>
    <property type="match status" value="1"/>
</dbReference>
<proteinExistence type="predicted"/>
<gene>
    <name evidence="3" type="ORF">V1264_005295</name>
</gene>
<dbReference type="SUPFAM" id="SSF63748">
    <property type="entry name" value="Tudor/PWWP/MBT"/>
    <property type="match status" value="1"/>
</dbReference>
<reference evidence="3 4" key="1">
    <citation type="submission" date="2024-02" db="EMBL/GenBank/DDBJ databases">
        <title>Chromosome-scale genome assembly of the rough periwinkle Littorina saxatilis.</title>
        <authorList>
            <person name="De Jode A."/>
            <person name="Faria R."/>
            <person name="Formenti G."/>
            <person name="Sims Y."/>
            <person name="Smith T.P."/>
            <person name="Tracey A."/>
            <person name="Wood J.M.D."/>
            <person name="Zagrodzka Z.B."/>
            <person name="Johannesson K."/>
            <person name="Butlin R.K."/>
            <person name="Leder E.H."/>
        </authorList>
    </citation>
    <scope>NUCLEOTIDE SEQUENCE [LARGE SCALE GENOMIC DNA]</scope>
    <source>
        <strain evidence="3">Snail1</strain>
        <tissue evidence="3">Muscle</tissue>
    </source>
</reference>
<evidence type="ECO:0000313" key="4">
    <source>
        <dbReference type="Proteomes" id="UP001374579"/>
    </source>
</evidence>
<keyword evidence="4" id="KW-1185">Reference proteome</keyword>
<feature type="compositionally biased region" description="Polar residues" evidence="1">
    <location>
        <begin position="115"/>
        <end position="128"/>
    </location>
</feature>
<dbReference type="AlphaFoldDB" id="A0AAN9G5S1"/>
<dbReference type="Pfam" id="PF00855">
    <property type="entry name" value="PWWP"/>
    <property type="match status" value="1"/>
</dbReference>